<keyword evidence="4" id="KW-1185">Reference proteome</keyword>
<name>A0A8H6D3Y7_9HYPO</name>
<comment type="caution">
    <text evidence="3">The sequence shown here is derived from an EMBL/GenBank/DDBJ whole genome shotgun (WGS) entry which is preliminary data.</text>
</comment>
<feature type="transmembrane region" description="Helical" evidence="2">
    <location>
        <begin position="1125"/>
        <end position="1148"/>
    </location>
</feature>
<evidence type="ECO:0000256" key="2">
    <source>
        <dbReference type="SAM" id="Phobius"/>
    </source>
</evidence>
<dbReference type="EMBL" id="JAAQPF010000425">
    <property type="protein sequence ID" value="KAF5702988.1"/>
    <property type="molecule type" value="Genomic_DNA"/>
</dbReference>
<reference evidence="3 4" key="1">
    <citation type="submission" date="2020-05" db="EMBL/GenBank/DDBJ databases">
        <title>Identification and distribution of gene clusters putatively required for synthesis of sphingolipid metabolism inhibitors in phylogenetically diverse species of the filamentous fungus Fusarium.</title>
        <authorList>
            <person name="Kim H.-S."/>
            <person name="Busman M."/>
            <person name="Brown D.W."/>
            <person name="Divon H."/>
            <person name="Uhlig S."/>
            <person name="Proctor R.H."/>
        </authorList>
    </citation>
    <scope>NUCLEOTIDE SEQUENCE [LARGE SCALE GENOMIC DNA]</scope>
    <source>
        <strain evidence="3 4">NRRL 26131</strain>
    </source>
</reference>
<evidence type="ECO:0000313" key="3">
    <source>
        <dbReference type="EMBL" id="KAF5702988.1"/>
    </source>
</evidence>
<sequence length="1166" mass="127343">MATIRIDSELMTNYVSTVPVPAGSHHVTVLDQKRMPMVFCLSNDRPSPRLQILRRDAEGHSRLFDIHDLIGLPKDAYVQTFHVEQSWDLRLHLAVAYGDGKGSNSYLHLMKPFAPEVLRQSDDVLPHIPGKAQFGTIQKILMAPFSGTNSNVIYPDIFLIHQEPDQTISWGKDIWHIQVQPRFRSWSASKELDTPENVSEILDIAPASSSYGQGLYVLYITQGKTKLYARYIRPDPNATDGTQFTFTTPVSCPEGARCIASLSNNKGYSGLLIAASDGIRYLTVSDATSRDRPGKLIFTDEILKNLRQLHLCQDQNDVAIWFRNNKGELGYIRTKADSVAEASVCSLLLSPGLSSSFSAAITAPHSYTGQAVRQMVVSNDQSGNLMLIEQTVDIGLWRKTPFYQPSSNEPTPLKSYTITMKAKDDKGNSLSSGSVRVSASSSISIILNGRNHLLTTVPMWLDCDPAGNLDFIIPSDSLGSQKLIIDQVRCDQGKILPFTRTEYDASAKPMQLLGQKLEGIKSLDQFKNLKTQSGEDLFEGDVKSDEALMKNAHGCLQSLLGVYSSMQSHNSSLSAQSDLEIAADSDVVASDQVSTQSFGSAFMDAFYWLREKFNEVKEWVIEKAGNVWMFVCKIAGEVKKLVLDCVEKICEVATWIWEKVKVGWQKLVDFIGFMFNWRDILATKNTISSTITAGLGYAATKIDGLQTKVDGFLTSLERTVDQFGSSITLDKQLGGENMPSDQKVSDAQSSTATTWASERLRNGGASTSTKADFQGDLKNTSLFFDLTSNQLPGSTKSDEATKFWESFMAPEIAKLGAAMSQLGQDITMLFMKNGSINGDDIIKVSKSIVKAGIASVRAIVIGLLRLVKVLVQKLSELGNAEINIPIFSWVYKKISGGHALTLFDAVSLIIAIPTTIFAKLITGKAPPTFASMDAKLIEDLIEGKGVPDSTKTDWTIFCGEVVVGITLTSGAVSLIKLLYKTATQGLDDVLDELDEGPSSLFDVFGIVVDIIGSLMAIPEQNDMPGAAYRNAISAISCFRGFYHTFAFFVKGKSSVEKVVLVLDLLTVFSNLGLSIAVGVEETKAADSWEDYDKDATETGFITSGLNTLAGVAYFTAFFFKTNPEISSASAAVMVGTVAAGAALEGMVFKLQYDKSRKIALPSTPPF</sequence>
<dbReference type="Proteomes" id="UP000532311">
    <property type="component" value="Unassembled WGS sequence"/>
</dbReference>
<protein>
    <submittedName>
        <fullName evidence="3">Uncharacterized protein</fullName>
    </submittedName>
</protein>
<feature type="compositionally biased region" description="Polar residues" evidence="1">
    <location>
        <begin position="739"/>
        <end position="756"/>
    </location>
</feature>
<evidence type="ECO:0000256" key="1">
    <source>
        <dbReference type="SAM" id="MobiDB-lite"/>
    </source>
</evidence>
<feature type="transmembrane region" description="Helical" evidence="2">
    <location>
        <begin position="1060"/>
        <end position="1079"/>
    </location>
</feature>
<gene>
    <name evidence="3" type="ORF">FGLOB1_9290</name>
</gene>
<accession>A0A8H6D3Y7</accession>
<keyword evidence="2" id="KW-0812">Transmembrane</keyword>
<keyword evidence="2" id="KW-1133">Transmembrane helix</keyword>
<feature type="region of interest" description="Disordered" evidence="1">
    <location>
        <begin position="735"/>
        <end position="769"/>
    </location>
</feature>
<evidence type="ECO:0000313" key="4">
    <source>
        <dbReference type="Proteomes" id="UP000532311"/>
    </source>
</evidence>
<organism evidence="3 4">
    <name type="scientific">Fusarium globosum</name>
    <dbReference type="NCBI Taxonomy" id="78864"/>
    <lineage>
        <taxon>Eukaryota</taxon>
        <taxon>Fungi</taxon>
        <taxon>Dikarya</taxon>
        <taxon>Ascomycota</taxon>
        <taxon>Pezizomycotina</taxon>
        <taxon>Sordariomycetes</taxon>
        <taxon>Hypocreomycetidae</taxon>
        <taxon>Hypocreales</taxon>
        <taxon>Nectriaceae</taxon>
        <taxon>Fusarium</taxon>
        <taxon>Fusarium fujikuroi species complex</taxon>
    </lineage>
</organism>
<dbReference type="AlphaFoldDB" id="A0A8H6D3Y7"/>
<proteinExistence type="predicted"/>
<feature type="transmembrane region" description="Helical" evidence="2">
    <location>
        <begin position="1100"/>
        <end position="1119"/>
    </location>
</feature>
<keyword evidence="2" id="KW-0472">Membrane</keyword>